<feature type="domain" description="HAMP" evidence="6">
    <location>
        <begin position="321"/>
        <end position="374"/>
    </location>
</feature>
<dbReference type="PROSITE" id="PS50885">
    <property type="entry name" value="HAMP"/>
    <property type="match status" value="1"/>
</dbReference>
<reference evidence="7 8" key="1">
    <citation type="journal article" date="2013" name="Genome Announc.">
        <title>Draft Genome Sequence of the Cellulolytic, Mesophilic, Anaerobic Bacterium Clostridium termitidis Strain CT1112 (DSM 5398).</title>
        <authorList>
            <person name="Lal S."/>
            <person name="Ramachandran U."/>
            <person name="Zhang X."/>
            <person name="Munir R."/>
            <person name="Sparling R."/>
            <person name="Levin D.B."/>
        </authorList>
    </citation>
    <scope>NUCLEOTIDE SEQUENCE [LARGE SCALE GENOMIC DNA]</scope>
    <source>
        <strain evidence="7 8">CT1112</strain>
    </source>
</reference>
<accession>S0FHT7</accession>
<proteinExistence type="predicted"/>
<dbReference type="Gene3D" id="6.10.340.10">
    <property type="match status" value="1"/>
</dbReference>
<keyword evidence="5" id="KW-0472">Membrane</keyword>
<dbReference type="AlphaFoldDB" id="S0FHT7"/>
<dbReference type="CDD" id="cd06225">
    <property type="entry name" value="HAMP"/>
    <property type="match status" value="1"/>
</dbReference>
<keyword evidence="5" id="KW-1133">Transmembrane helix</keyword>
<gene>
    <name evidence="7" type="ORF">CTER_4756</name>
</gene>
<protein>
    <submittedName>
        <fullName evidence="7">Integral membrane sensor signal transduction histidine kinase</fullName>
    </submittedName>
</protein>
<dbReference type="GO" id="GO:0016020">
    <property type="term" value="C:membrane"/>
    <property type="evidence" value="ECO:0007669"/>
    <property type="project" value="UniProtKB-SubCell"/>
</dbReference>
<feature type="transmembrane region" description="Helical" evidence="5">
    <location>
        <begin position="12"/>
        <end position="31"/>
    </location>
</feature>
<dbReference type="InterPro" id="IPR010559">
    <property type="entry name" value="Sig_transdc_His_kin_internal"/>
</dbReference>
<dbReference type="EMBL" id="AORV01000065">
    <property type="protein sequence ID" value="EMS69546.1"/>
    <property type="molecule type" value="Genomic_DNA"/>
</dbReference>
<evidence type="ECO:0000313" key="8">
    <source>
        <dbReference type="Proteomes" id="UP000014155"/>
    </source>
</evidence>
<keyword evidence="8" id="KW-1185">Reference proteome</keyword>
<evidence type="ECO:0000256" key="3">
    <source>
        <dbReference type="ARBA" id="ARBA00022679"/>
    </source>
</evidence>
<dbReference type="InterPro" id="IPR003594">
    <property type="entry name" value="HATPase_dom"/>
</dbReference>
<comment type="subcellular location">
    <subcellularLocation>
        <location evidence="1">Membrane</location>
    </subcellularLocation>
</comment>
<keyword evidence="4 7" id="KW-0418">Kinase</keyword>
<evidence type="ECO:0000256" key="5">
    <source>
        <dbReference type="SAM" id="Phobius"/>
    </source>
</evidence>
<dbReference type="SUPFAM" id="SSF55874">
    <property type="entry name" value="ATPase domain of HSP90 chaperone/DNA topoisomerase II/histidine kinase"/>
    <property type="match status" value="1"/>
</dbReference>
<sequence length="599" mass="68255">MLKNVSYLTKLLLAYSTIIGLLFLIFISIYYEVQVKNLKKSSQDNLIQMTSRVSDQFKGVLDEMSRISRGVAISSEVQAAMNEIAQDNAPENYFYFHPQGKSRIQDVIIGLNGTYFNNRSFNVISKNYDYVGVDIYNGVTLDKKALSRITWIRYVLENNISKYISPVSEDMYGRSRNETFSFVRLIQNEYKTYGVIDVQFEKTYLDKIFTMELSGYPVHTVVVKDDNTMFYSTGGAPAGAMEPLVRNCEVGPGSQTIQSMSLDGKKYIVCSTLLNDYDMKLYLLVNTEHYLASVNNTTTVFVICAVTILAALLLIVYGVTQSLYKPIRQLRDNVSRIDYATISVDLQVADTNNEVTQLTHAFEKMLEDIRHATGELMQLRTREIQAYYKMLQAQINPHFMHNILAVIGMMGRQKNAPEIMDMCSALTRMLSYSTDTTQSTVTIQQELEHVSNYLKLMKYRYLDYLEYTLEIDECLKQVTIPKFVLQPIAENCFQHSLQDAEPPYRIIIRGSIDENGWNIAIEDNGRGFTEGAIARLKEQFETVNREIDEGMFSSDFQIGGLALINTYGRLRLYSNGKIRLDLSNTPDGGSRVVISFEGE</sequence>
<dbReference type="GO" id="GO:0000155">
    <property type="term" value="F:phosphorelay sensor kinase activity"/>
    <property type="evidence" value="ECO:0007669"/>
    <property type="project" value="InterPro"/>
</dbReference>
<organism evidence="7 8">
    <name type="scientific">Ruminiclostridium cellobioparum subsp. termitidis CT1112</name>
    <dbReference type="NCBI Taxonomy" id="1195236"/>
    <lineage>
        <taxon>Bacteria</taxon>
        <taxon>Bacillati</taxon>
        <taxon>Bacillota</taxon>
        <taxon>Clostridia</taxon>
        <taxon>Eubacteriales</taxon>
        <taxon>Oscillospiraceae</taxon>
        <taxon>Ruminiclostridium</taxon>
    </lineage>
</organism>
<dbReference type="Pfam" id="PF02518">
    <property type="entry name" value="HATPase_c"/>
    <property type="match status" value="1"/>
</dbReference>
<name>S0FHT7_RUMCE</name>
<dbReference type="InterPro" id="IPR036890">
    <property type="entry name" value="HATPase_C_sf"/>
</dbReference>
<feature type="transmembrane region" description="Helical" evidence="5">
    <location>
        <begin position="300"/>
        <end position="319"/>
    </location>
</feature>
<keyword evidence="5" id="KW-0812">Transmembrane</keyword>
<dbReference type="Gene3D" id="3.30.565.10">
    <property type="entry name" value="Histidine kinase-like ATPase, C-terminal domain"/>
    <property type="match status" value="1"/>
</dbReference>
<dbReference type="InterPro" id="IPR003660">
    <property type="entry name" value="HAMP_dom"/>
</dbReference>
<dbReference type="STRING" id="1195236.CTER_4756"/>
<evidence type="ECO:0000256" key="4">
    <source>
        <dbReference type="ARBA" id="ARBA00022777"/>
    </source>
</evidence>
<dbReference type="SUPFAM" id="SSF158472">
    <property type="entry name" value="HAMP domain-like"/>
    <property type="match status" value="1"/>
</dbReference>
<dbReference type="InterPro" id="IPR050640">
    <property type="entry name" value="Bact_2-comp_sensor_kinase"/>
</dbReference>
<keyword evidence="3" id="KW-0808">Transferase</keyword>
<evidence type="ECO:0000256" key="2">
    <source>
        <dbReference type="ARBA" id="ARBA00022553"/>
    </source>
</evidence>
<dbReference type="RefSeq" id="WP_004629781.1">
    <property type="nucleotide sequence ID" value="NZ_AORV01000065.1"/>
</dbReference>
<dbReference type="Proteomes" id="UP000014155">
    <property type="component" value="Unassembled WGS sequence"/>
</dbReference>
<dbReference type="PANTHER" id="PTHR34220">
    <property type="entry name" value="SENSOR HISTIDINE KINASE YPDA"/>
    <property type="match status" value="1"/>
</dbReference>
<evidence type="ECO:0000313" key="7">
    <source>
        <dbReference type="EMBL" id="EMS69546.1"/>
    </source>
</evidence>
<dbReference type="PANTHER" id="PTHR34220:SF7">
    <property type="entry name" value="SENSOR HISTIDINE KINASE YPDA"/>
    <property type="match status" value="1"/>
</dbReference>
<comment type="caution">
    <text evidence="7">The sequence shown here is derived from an EMBL/GenBank/DDBJ whole genome shotgun (WGS) entry which is preliminary data.</text>
</comment>
<evidence type="ECO:0000256" key="1">
    <source>
        <dbReference type="ARBA" id="ARBA00004370"/>
    </source>
</evidence>
<keyword evidence="2" id="KW-0597">Phosphoprotein</keyword>
<dbReference type="eggNOG" id="COG2972">
    <property type="taxonomic scope" value="Bacteria"/>
</dbReference>
<dbReference type="Pfam" id="PF06580">
    <property type="entry name" value="His_kinase"/>
    <property type="match status" value="1"/>
</dbReference>
<evidence type="ECO:0000259" key="6">
    <source>
        <dbReference type="PROSITE" id="PS50885"/>
    </source>
</evidence>
<dbReference type="PATRIC" id="fig|1195236.3.peg.4941"/>